<keyword evidence="3" id="KW-1185">Reference proteome</keyword>
<feature type="region of interest" description="Disordered" evidence="1">
    <location>
        <begin position="42"/>
        <end position="85"/>
    </location>
</feature>
<sequence>MPNRLRRAGLEGGGSVWVWSSLLNTAAPFANSLVAVPRTDPRFRRVDDRPPGRPVGARPAGSRSEIGSEAALVPGPSCDPRPELDGTMSELWVITGA</sequence>
<feature type="compositionally biased region" description="Basic and acidic residues" evidence="1">
    <location>
        <begin position="42"/>
        <end position="51"/>
    </location>
</feature>
<proteinExistence type="predicted"/>
<dbReference type="EMBL" id="BNBC01000046">
    <property type="protein sequence ID" value="GHF04457.1"/>
    <property type="molecule type" value="Genomic_DNA"/>
</dbReference>
<evidence type="ECO:0000256" key="1">
    <source>
        <dbReference type="SAM" id="MobiDB-lite"/>
    </source>
</evidence>
<dbReference type="Proteomes" id="UP000641386">
    <property type="component" value="Unassembled WGS sequence"/>
</dbReference>
<protein>
    <submittedName>
        <fullName evidence="2">Uncharacterized protein</fullName>
    </submittedName>
</protein>
<reference evidence="2" key="1">
    <citation type="journal article" date="2014" name="Int. J. Syst. Evol. Microbiol.">
        <title>Complete genome sequence of Corynebacterium casei LMG S-19264T (=DSM 44701T), isolated from a smear-ripened cheese.</title>
        <authorList>
            <consortium name="US DOE Joint Genome Institute (JGI-PGF)"/>
            <person name="Walter F."/>
            <person name="Albersmeier A."/>
            <person name="Kalinowski J."/>
            <person name="Ruckert C."/>
        </authorList>
    </citation>
    <scope>NUCLEOTIDE SEQUENCE</scope>
    <source>
        <strain evidence="2">JCM 3302</strain>
    </source>
</reference>
<reference evidence="2" key="2">
    <citation type="submission" date="2020-09" db="EMBL/GenBank/DDBJ databases">
        <authorList>
            <person name="Sun Q."/>
            <person name="Ohkuma M."/>
        </authorList>
    </citation>
    <scope>NUCLEOTIDE SEQUENCE</scope>
    <source>
        <strain evidence="2">JCM 3302</strain>
    </source>
</reference>
<dbReference type="AlphaFoldDB" id="A0A919AGG3"/>
<feature type="compositionally biased region" description="Low complexity" evidence="1">
    <location>
        <begin position="54"/>
        <end position="63"/>
    </location>
</feature>
<accession>A0A919AGG3</accession>
<gene>
    <name evidence="2" type="ORF">GCM10014715_70950</name>
</gene>
<comment type="caution">
    <text evidence="2">The sequence shown here is derived from an EMBL/GenBank/DDBJ whole genome shotgun (WGS) entry which is preliminary data.</text>
</comment>
<evidence type="ECO:0000313" key="3">
    <source>
        <dbReference type="Proteomes" id="UP000641386"/>
    </source>
</evidence>
<organism evidence="2 3">
    <name type="scientific">Streptomyces spiralis</name>
    <dbReference type="NCBI Taxonomy" id="66376"/>
    <lineage>
        <taxon>Bacteria</taxon>
        <taxon>Bacillati</taxon>
        <taxon>Actinomycetota</taxon>
        <taxon>Actinomycetes</taxon>
        <taxon>Kitasatosporales</taxon>
        <taxon>Streptomycetaceae</taxon>
        <taxon>Streptomyces</taxon>
    </lineage>
</organism>
<evidence type="ECO:0000313" key="2">
    <source>
        <dbReference type="EMBL" id="GHF04457.1"/>
    </source>
</evidence>
<name>A0A919AGG3_9ACTN</name>